<evidence type="ECO:0000256" key="9">
    <source>
        <dbReference type="ARBA" id="ARBA00023136"/>
    </source>
</evidence>
<keyword evidence="4" id="KW-1003">Cell membrane</keyword>
<dbReference type="InterPro" id="IPR000537">
    <property type="entry name" value="UbiA_prenyltransferase"/>
</dbReference>
<evidence type="ECO:0000256" key="8">
    <source>
        <dbReference type="ARBA" id="ARBA00022989"/>
    </source>
</evidence>
<sequence>SDVCSSDLFTRWAHLVLGVALAIAPVGAYLAVAGRWSEPPGVLLALAGAVLCWVAGFDILYSLQDIEFDRKEGLHSVPAAFGSQGALWISRGLHAACAVLFATVGVFMPELGSWYFVGVGMIAAMLIYEQSLVRADDFRRIDAAFFTINGAISLVFFGLVVVGRLLG</sequence>
<evidence type="ECO:0000256" key="5">
    <source>
        <dbReference type="ARBA" id="ARBA00022679"/>
    </source>
</evidence>
<keyword evidence="6" id="KW-0831">Ubiquinone biosynthesis</keyword>
<dbReference type="PANTHER" id="PTHR11048:SF28">
    <property type="entry name" value="4-HYDROXYBENZOATE POLYPRENYLTRANSFERASE, MITOCHONDRIAL"/>
    <property type="match status" value="1"/>
</dbReference>
<feature type="transmembrane region" description="Helical" evidence="11">
    <location>
        <begin position="42"/>
        <end position="64"/>
    </location>
</feature>
<comment type="cofactor">
    <cofactor evidence="1">
        <name>Mg(2+)</name>
        <dbReference type="ChEBI" id="CHEBI:18420"/>
    </cofactor>
</comment>
<dbReference type="EC" id="2.5.1.39" evidence="10"/>
<evidence type="ECO:0000256" key="10">
    <source>
        <dbReference type="ARBA" id="ARBA00034524"/>
    </source>
</evidence>
<gene>
    <name evidence="12" type="ORF">AVDCRST_MAG89-3812</name>
</gene>
<comment type="subcellular location">
    <subcellularLocation>
        <location evidence="2">Membrane</location>
        <topology evidence="2">Multi-pass membrane protein</topology>
    </subcellularLocation>
</comment>
<protein>
    <recommendedName>
        <fullName evidence="10">4-hydroxybenzoate polyprenyltransferase</fullName>
        <ecNumber evidence="10">2.5.1.39</ecNumber>
    </recommendedName>
</protein>
<evidence type="ECO:0000313" key="12">
    <source>
        <dbReference type="EMBL" id="CAA9362098.1"/>
    </source>
</evidence>
<dbReference type="GO" id="GO:0006744">
    <property type="term" value="P:ubiquinone biosynthetic process"/>
    <property type="evidence" value="ECO:0007669"/>
    <property type="project" value="UniProtKB-KW"/>
</dbReference>
<accession>A0A6J4MN85</accession>
<feature type="transmembrane region" description="Helical" evidence="11">
    <location>
        <begin position="114"/>
        <end position="133"/>
    </location>
</feature>
<dbReference type="GO" id="GO:0008412">
    <property type="term" value="F:4-hydroxybenzoate polyprenyltransferase activity"/>
    <property type="evidence" value="ECO:0007669"/>
    <property type="project" value="UniProtKB-EC"/>
</dbReference>
<evidence type="ECO:0000256" key="11">
    <source>
        <dbReference type="SAM" id="Phobius"/>
    </source>
</evidence>
<evidence type="ECO:0000256" key="3">
    <source>
        <dbReference type="ARBA" id="ARBA00005985"/>
    </source>
</evidence>
<feature type="transmembrane region" description="Helical" evidence="11">
    <location>
        <begin position="85"/>
        <end position="108"/>
    </location>
</feature>
<feature type="non-terminal residue" evidence="12">
    <location>
        <position position="1"/>
    </location>
</feature>
<dbReference type="Gene3D" id="1.20.120.1780">
    <property type="entry name" value="UbiA prenyltransferase"/>
    <property type="match status" value="1"/>
</dbReference>
<dbReference type="GO" id="GO:0005886">
    <property type="term" value="C:plasma membrane"/>
    <property type="evidence" value="ECO:0007669"/>
    <property type="project" value="TreeGrafter"/>
</dbReference>
<keyword evidence="4" id="KW-0997">Cell inner membrane</keyword>
<keyword evidence="8 11" id="KW-1133">Transmembrane helix</keyword>
<dbReference type="InterPro" id="IPR039653">
    <property type="entry name" value="Prenyltransferase"/>
</dbReference>
<reference evidence="12" key="1">
    <citation type="submission" date="2020-02" db="EMBL/GenBank/DDBJ databases">
        <authorList>
            <person name="Meier V. D."/>
        </authorList>
    </citation>
    <scope>NUCLEOTIDE SEQUENCE</scope>
    <source>
        <strain evidence="12">AVDCRST_MAG89</strain>
    </source>
</reference>
<feature type="transmembrane region" description="Helical" evidence="11">
    <location>
        <begin position="12"/>
        <end position="36"/>
    </location>
</feature>
<dbReference type="AlphaFoldDB" id="A0A6J4MN85"/>
<dbReference type="FunFam" id="1.20.120.1780:FF:000001">
    <property type="entry name" value="4-hydroxybenzoate octaprenyltransferase"/>
    <property type="match status" value="1"/>
</dbReference>
<name>A0A6J4MN85_9BACT</name>
<dbReference type="PANTHER" id="PTHR11048">
    <property type="entry name" value="PRENYLTRANSFERASES"/>
    <property type="match status" value="1"/>
</dbReference>
<organism evidence="12">
    <name type="scientific">uncultured Gemmatimonadota bacterium</name>
    <dbReference type="NCBI Taxonomy" id="203437"/>
    <lineage>
        <taxon>Bacteria</taxon>
        <taxon>Pseudomonadati</taxon>
        <taxon>Gemmatimonadota</taxon>
        <taxon>environmental samples</taxon>
    </lineage>
</organism>
<keyword evidence="7 11" id="KW-0812">Transmembrane</keyword>
<evidence type="ECO:0000256" key="7">
    <source>
        <dbReference type="ARBA" id="ARBA00022692"/>
    </source>
</evidence>
<evidence type="ECO:0000256" key="2">
    <source>
        <dbReference type="ARBA" id="ARBA00004141"/>
    </source>
</evidence>
<dbReference type="Pfam" id="PF01040">
    <property type="entry name" value="UbiA"/>
    <property type="match status" value="1"/>
</dbReference>
<evidence type="ECO:0000256" key="1">
    <source>
        <dbReference type="ARBA" id="ARBA00001946"/>
    </source>
</evidence>
<proteinExistence type="inferred from homology"/>
<comment type="similarity">
    <text evidence="3">Belongs to the UbiA prenyltransferase family.</text>
</comment>
<dbReference type="EMBL" id="CADCTV010000801">
    <property type="protein sequence ID" value="CAA9362098.1"/>
    <property type="molecule type" value="Genomic_DNA"/>
</dbReference>
<evidence type="ECO:0000256" key="4">
    <source>
        <dbReference type="ARBA" id="ARBA00022519"/>
    </source>
</evidence>
<evidence type="ECO:0000256" key="6">
    <source>
        <dbReference type="ARBA" id="ARBA00022688"/>
    </source>
</evidence>
<keyword evidence="9 11" id="KW-0472">Membrane</keyword>
<feature type="transmembrane region" description="Helical" evidence="11">
    <location>
        <begin position="145"/>
        <end position="166"/>
    </location>
</feature>
<keyword evidence="5 12" id="KW-0808">Transferase</keyword>